<dbReference type="AlphaFoldDB" id="A0A6S6SQC8"/>
<organism evidence="3">
    <name type="scientific">uncultured Sulfurovum sp</name>
    <dbReference type="NCBI Taxonomy" id="269237"/>
    <lineage>
        <taxon>Bacteria</taxon>
        <taxon>Pseudomonadati</taxon>
        <taxon>Campylobacterota</taxon>
        <taxon>Epsilonproteobacteria</taxon>
        <taxon>Campylobacterales</taxon>
        <taxon>Sulfurovaceae</taxon>
        <taxon>Sulfurovum</taxon>
        <taxon>environmental samples</taxon>
    </lineage>
</organism>
<keyword evidence="1 3" id="KW-0413">Isomerase</keyword>
<protein>
    <submittedName>
        <fullName evidence="3">Peptidylprolyl isomerase</fullName>
    </submittedName>
</protein>
<dbReference type="InterPro" id="IPR000297">
    <property type="entry name" value="PPIase_PpiC"/>
</dbReference>
<keyword evidence="1" id="KW-0697">Rotamase</keyword>
<gene>
    <name evidence="3" type="ORF">HELGO_WM94913</name>
</gene>
<dbReference type="PROSITE" id="PS50198">
    <property type="entry name" value="PPIC_PPIASE_2"/>
    <property type="match status" value="1"/>
</dbReference>
<dbReference type="GO" id="GO:0003755">
    <property type="term" value="F:peptidyl-prolyl cis-trans isomerase activity"/>
    <property type="evidence" value="ECO:0007669"/>
    <property type="project" value="UniProtKB-KW"/>
</dbReference>
<dbReference type="Pfam" id="PF00639">
    <property type="entry name" value="Rotamase"/>
    <property type="match status" value="1"/>
</dbReference>
<dbReference type="EMBL" id="CACVAR010000162">
    <property type="protein sequence ID" value="CAA6807200.1"/>
    <property type="molecule type" value="Genomic_DNA"/>
</dbReference>
<dbReference type="SUPFAM" id="SSF54534">
    <property type="entry name" value="FKBP-like"/>
    <property type="match status" value="1"/>
</dbReference>
<reference evidence="3" key="1">
    <citation type="submission" date="2020-01" db="EMBL/GenBank/DDBJ databases">
        <authorList>
            <person name="Meier V. D."/>
            <person name="Meier V D."/>
        </authorList>
    </citation>
    <scope>NUCLEOTIDE SEQUENCE</scope>
    <source>
        <strain evidence="3">HLG_WM_MAG_03</strain>
    </source>
</reference>
<feature type="non-terminal residue" evidence="3">
    <location>
        <position position="1"/>
    </location>
</feature>
<sequence length="119" mass="13616">DTATKILQSLKSSSNLDEDFLKAANAQKQNGYMGWFGRESMPANLFDKAYKYKVKRLLNAPVKTKHGYNVVYLLNKKSAGKLSYTEAQPKIEQMLKQQKVMQKLKSKMEKLYGSAQIVY</sequence>
<evidence type="ECO:0000256" key="1">
    <source>
        <dbReference type="PROSITE-ProRule" id="PRU00278"/>
    </source>
</evidence>
<feature type="domain" description="PpiC" evidence="2">
    <location>
        <begin position="1"/>
        <end position="75"/>
    </location>
</feature>
<proteinExistence type="predicted"/>
<dbReference type="Gene3D" id="3.10.50.40">
    <property type="match status" value="1"/>
</dbReference>
<evidence type="ECO:0000313" key="3">
    <source>
        <dbReference type="EMBL" id="CAA6807200.1"/>
    </source>
</evidence>
<dbReference type="InterPro" id="IPR046357">
    <property type="entry name" value="PPIase_dom_sf"/>
</dbReference>
<accession>A0A6S6SQC8</accession>
<evidence type="ECO:0000259" key="2">
    <source>
        <dbReference type="PROSITE" id="PS50198"/>
    </source>
</evidence>
<name>A0A6S6SQC8_9BACT</name>